<keyword evidence="3" id="KW-1003">Cell membrane</keyword>
<dbReference type="OrthoDB" id="5800391at2759"/>
<dbReference type="RefSeq" id="XP_030761259.1">
    <property type="nucleotide sequence ID" value="XM_030905399.1"/>
</dbReference>
<comment type="subcellular location">
    <subcellularLocation>
        <location evidence="1">Cell membrane</location>
        <topology evidence="1">Multi-pass membrane protein</topology>
    </subcellularLocation>
</comment>
<keyword evidence="8" id="KW-1185">Reference proteome</keyword>
<dbReference type="KEGG" id="soy:115886305"/>
<sequence length="80" mass="9065">MSVSVYAASIYSKNDDIVKNLFSVSSDAYNIEVERFITFVQHHPPVIIGMGMFKVTKSMVLQIATTLIMYELVLAQYKDL</sequence>
<keyword evidence="6" id="KW-0472">Membrane</keyword>
<evidence type="ECO:0000256" key="6">
    <source>
        <dbReference type="ARBA" id="ARBA00023136"/>
    </source>
</evidence>
<comment type="similarity">
    <text evidence="2">Belongs to the insect chemoreceptor superfamily. Gustatory receptor (GR) family. Gr5a subfamily.</text>
</comment>
<evidence type="ECO:0000256" key="4">
    <source>
        <dbReference type="ARBA" id="ARBA00022692"/>
    </source>
</evidence>
<dbReference type="AlphaFoldDB" id="A0A6J2YDK7"/>
<accession>A0A6J2YDK7</accession>
<dbReference type="PANTHER" id="PTHR21421">
    <property type="entry name" value="GUSTATORY RECEPTOR"/>
    <property type="match status" value="1"/>
</dbReference>
<evidence type="ECO:0000256" key="3">
    <source>
        <dbReference type="ARBA" id="ARBA00022475"/>
    </source>
</evidence>
<evidence type="ECO:0000256" key="2">
    <source>
        <dbReference type="ARBA" id="ARBA00005327"/>
    </source>
</evidence>
<dbReference type="PANTHER" id="PTHR21421:SF29">
    <property type="entry name" value="GUSTATORY RECEPTOR 5A FOR TREHALOSE-RELATED"/>
    <property type="match status" value="1"/>
</dbReference>
<protein>
    <submittedName>
        <fullName evidence="9">Gustatory receptor for sugar taste 64b-like</fullName>
    </submittedName>
</protein>
<keyword evidence="7" id="KW-0675">Receptor</keyword>
<evidence type="ECO:0000313" key="9">
    <source>
        <dbReference type="RefSeq" id="XP_030761259.1"/>
    </source>
</evidence>
<evidence type="ECO:0000256" key="7">
    <source>
        <dbReference type="ARBA" id="ARBA00023170"/>
    </source>
</evidence>
<dbReference type="Pfam" id="PF06151">
    <property type="entry name" value="Trehalose_recp"/>
    <property type="match status" value="1"/>
</dbReference>
<dbReference type="GO" id="GO:0008527">
    <property type="term" value="F:taste receptor activity"/>
    <property type="evidence" value="ECO:0007669"/>
    <property type="project" value="InterPro"/>
</dbReference>
<organism evidence="8 9">
    <name type="scientific">Sitophilus oryzae</name>
    <name type="common">Rice weevil</name>
    <name type="synonym">Curculio oryzae</name>
    <dbReference type="NCBI Taxonomy" id="7048"/>
    <lineage>
        <taxon>Eukaryota</taxon>
        <taxon>Metazoa</taxon>
        <taxon>Ecdysozoa</taxon>
        <taxon>Arthropoda</taxon>
        <taxon>Hexapoda</taxon>
        <taxon>Insecta</taxon>
        <taxon>Pterygota</taxon>
        <taxon>Neoptera</taxon>
        <taxon>Endopterygota</taxon>
        <taxon>Coleoptera</taxon>
        <taxon>Polyphaga</taxon>
        <taxon>Cucujiformia</taxon>
        <taxon>Curculionidae</taxon>
        <taxon>Dryophthorinae</taxon>
        <taxon>Sitophilus</taxon>
    </lineage>
</organism>
<name>A0A6J2YDK7_SITOR</name>
<gene>
    <name evidence="9" type="primary">LOC115886305</name>
</gene>
<dbReference type="GeneID" id="115886305"/>
<reference evidence="9" key="1">
    <citation type="submission" date="2025-08" db="UniProtKB">
        <authorList>
            <consortium name="RefSeq"/>
        </authorList>
    </citation>
    <scope>IDENTIFICATION</scope>
    <source>
        <tissue evidence="9">Gonads</tissue>
    </source>
</reference>
<evidence type="ECO:0000256" key="5">
    <source>
        <dbReference type="ARBA" id="ARBA00022989"/>
    </source>
</evidence>
<keyword evidence="4" id="KW-0812">Transmembrane</keyword>
<evidence type="ECO:0000256" key="1">
    <source>
        <dbReference type="ARBA" id="ARBA00004651"/>
    </source>
</evidence>
<dbReference type="InParanoid" id="A0A6J2YDK7"/>
<keyword evidence="5" id="KW-1133">Transmembrane helix</keyword>
<dbReference type="GO" id="GO:0050916">
    <property type="term" value="P:sensory perception of sweet taste"/>
    <property type="evidence" value="ECO:0007669"/>
    <property type="project" value="UniProtKB-ARBA"/>
</dbReference>
<proteinExistence type="inferred from homology"/>
<dbReference type="GO" id="GO:0005886">
    <property type="term" value="C:plasma membrane"/>
    <property type="evidence" value="ECO:0007669"/>
    <property type="project" value="UniProtKB-SubCell"/>
</dbReference>
<evidence type="ECO:0000313" key="8">
    <source>
        <dbReference type="Proteomes" id="UP000504635"/>
    </source>
</evidence>
<dbReference type="InterPro" id="IPR009318">
    <property type="entry name" value="Gustatory_rcpt"/>
</dbReference>
<dbReference type="Proteomes" id="UP000504635">
    <property type="component" value="Unplaced"/>
</dbReference>